<feature type="transmembrane region" description="Helical" evidence="1">
    <location>
        <begin position="13"/>
        <end position="37"/>
    </location>
</feature>
<dbReference type="OrthoDB" id="5295180at2"/>
<proteinExistence type="predicted"/>
<sequence>MSTIVSLPWYKQFWPWFIISVPLSSVLVAIVQVYAALHSSSDLVKDDYYKEGLAINQVITQREAAKTLGIEANLRLDNLTGELFLTTKNATAPELTALFAHAAVSSKDFSVNFVQTQANEYRAQLEKPLSGIWNVYLESENGWQLNGRINSDIHDRLNFNL</sequence>
<keyword evidence="1" id="KW-1133">Transmembrane helix</keyword>
<evidence type="ECO:0000256" key="1">
    <source>
        <dbReference type="SAM" id="Phobius"/>
    </source>
</evidence>
<dbReference type="AlphaFoldDB" id="A0A1A8TG08"/>
<dbReference type="Proteomes" id="UP000092627">
    <property type="component" value="Unassembled WGS sequence"/>
</dbReference>
<dbReference type="EMBL" id="FLOC01000011">
    <property type="protein sequence ID" value="SBS32027.1"/>
    <property type="molecule type" value="Genomic_DNA"/>
</dbReference>
<organism evidence="2 3">
    <name type="scientific">Marinomonas aquimarina</name>
    <dbReference type="NCBI Taxonomy" id="295068"/>
    <lineage>
        <taxon>Bacteria</taxon>
        <taxon>Pseudomonadati</taxon>
        <taxon>Pseudomonadota</taxon>
        <taxon>Gammaproteobacteria</taxon>
        <taxon>Oceanospirillales</taxon>
        <taxon>Oceanospirillaceae</taxon>
        <taxon>Marinomonas</taxon>
    </lineage>
</organism>
<keyword evidence="1" id="KW-0472">Membrane</keyword>
<protein>
    <submittedName>
        <fullName evidence="2">FixH</fullName>
    </submittedName>
</protein>
<evidence type="ECO:0000313" key="2">
    <source>
        <dbReference type="EMBL" id="SBS32027.1"/>
    </source>
</evidence>
<keyword evidence="3" id="KW-1185">Reference proteome</keyword>
<dbReference type="InterPro" id="IPR008620">
    <property type="entry name" value="FixH"/>
</dbReference>
<name>A0A1A8TG08_9GAMM</name>
<dbReference type="RefSeq" id="WP_067209762.1">
    <property type="nucleotide sequence ID" value="NZ_FLOC01000011.1"/>
</dbReference>
<evidence type="ECO:0000313" key="3">
    <source>
        <dbReference type="Proteomes" id="UP000092627"/>
    </source>
</evidence>
<keyword evidence="1" id="KW-0812">Transmembrane</keyword>
<accession>A0A1A8TG08</accession>
<reference evidence="2 3" key="1">
    <citation type="submission" date="2016-06" db="EMBL/GenBank/DDBJ databases">
        <authorList>
            <person name="Kjaerup R.B."/>
            <person name="Dalgaard T.S."/>
            <person name="Juul-Madsen H.R."/>
        </authorList>
    </citation>
    <scope>NUCLEOTIDE SEQUENCE [LARGE SCALE GENOMIC DNA]</scope>
    <source>
        <strain evidence="2 3">CECT 5080</strain>
    </source>
</reference>
<dbReference type="STRING" id="295068.MAQ5080_02143"/>
<gene>
    <name evidence="2" type="ORF">MAQ5080_02143</name>
</gene>
<dbReference type="Pfam" id="PF05751">
    <property type="entry name" value="FixH"/>
    <property type="match status" value="1"/>
</dbReference>